<accession>A0A8J7A3C8</accession>
<feature type="transmembrane region" description="Helical" evidence="1">
    <location>
        <begin position="89"/>
        <end position="106"/>
    </location>
</feature>
<comment type="caution">
    <text evidence="3">The sequence shown here is derived from an EMBL/GenBank/DDBJ whole genome shotgun (WGS) entry which is preliminary data.</text>
</comment>
<dbReference type="InterPro" id="IPR012867">
    <property type="entry name" value="DUF1648"/>
</dbReference>
<gene>
    <name evidence="3" type="ORF">IQ276_24575</name>
</gene>
<feature type="transmembrane region" description="Helical" evidence="1">
    <location>
        <begin position="142"/>
        <end position="158"/>
    </location>
</feature>
<reference evidence="3" key="1">
    <citation type="submission" date="2020-10" db="EMBL/GenBank/DDBJ databases">
        <authorList>
            <person name="Castelo-Branco R."/>
            <person name="Eusebio N."/>
            <person name="Adriana R."/>
            <person name="Vieira A."/>
            <person name="Brugerolle De Fraissinette N."/>
            <person name="Rezende De Castro R."/>
            <person name="Schneider M.P."/>
            <person name="Vasconcelos V."/>
            <person name="Leao P.N."/>
        </authorList>
    </citation>
    <scope>NUCLEOTIDE SEQUENCE</scope>
    <source>
        <strain evidence="3">LEGE 12446</strain>
    </source>
</reference>
<feature type="domain" description="DUF1648" evidence="2">
    <location>
        <begin position="52"/>
        <end position="96"/>
    </location>
</feature>
<keyword evidence="1" id="KW-0472">Membrane</keyword>
<keyword evidence="4" id="KW-1185">Reference proteome</keyword>
<evidence type="ECO:0000259" key="2">
    <source>
        <dbReference type="Pfam" id="PF07853"/>
    </source>
</evidence>
<feature type="transmembrane region" description="Helical" evidence="1">
    <location>
        <begin position="43"/>
        <end position="64"/>
    </location>
</feature>
<keyword evidence="1" id="KW-1133">Transmembrane helix</keyword>
<dbReference type="Proteomes" id="UP000622533">
    <property type="component" value="Unassembled WGS sequence"/>
</dbReference>
<proteinExistence type="predicted"/>
<dbReference type="AlphaFoldDB" id="A0A8J7A3C8"/>
<keyword evidence="1" id="KW-0812">Transmembrane</keyword>
<sequence length="191" mass="21648">MVDVSSHLPACKDKLQTNYPTKTTNMSRYRPVLLIAQSSQAQILNLIALAGLVALFGIAIHAWFTLPDTIPIHFGFDGQANGWGSKKNLWLLPIVGLAIYGLLTFISRYPHTFNYAVKITEQNALQQYKIACSMLNWLKTEMVWIFAYIEWQIFYLATTANPNLGIWFLPVSLIIVFGTIGYWLSQSFLAR</sequence>
<evidence type="ECO:0000313" key="3">
    <source>
        <dbReference type="EMBL" id="MBE9025481.1"/>
    </source>
</evidence>
<feature type="transmembrane region" description="Helical" evidence="1">
    <location>
        <begin position="164"/>
        <end position="184"/>
    </location>
</feature>
<dbReference type="EMBL" id="JADEXS010000423">
    <property type="protein sequence ID" value="MBE9025481.1"/>
    <property type="molecule type" value="Genomic_DNA"/>
</dbReference>
<organism evidence="3 4">
    <name type="scientific">Desmonostoc muscorum LEGE 12446</name>
    <dbReference type="NCBI Taxonomy" id="1828758"/>
    <lineage>
        <taxon>Bacteria</taxon>
        <taxon>Bacillati</taxon>
        <taxon>Cyanobacteriota</taxon>
        <taxon>Cyanophyceae</taxon>
        <taxon>Nostocales</taxon>
        <taxon>Nostocaceae</taxon>
        <taxon>Desmonostoc</taxon>
    </lineage>
</organism>
<evidence type="ECO:0000256" key="1">
    <source>
        <dbReference type="SAM" id="Phobius"/>
    </source>
</evidence>
<name>A0A8J7A3C8_DESMC</name>
<evidence type="ECO:0000313" key="4">
    <source>
        <dbReference type="Proteomes" id="UP000622533"/>
    </source>
</evidence>
<dbReference type="Pfam" id="PF07853">
    <property type="entry name" value="DUF1648"/>
    <property type="match status" value="1"/>
</dbReference>
<protein>
    <submittedName>
        <fullName evidence="3">DUF1648 domain-containing protein</fullName>
    </submittedName>
</protein>